<dbReference type="InterPro" id="IPR019134">
    <property type="entry name" value="Cactin_C"/>
</dbReference>
<feature type="region of interest" description="Disordered" evidence="3">
    <location>
        <begin position="1"/>
        <end position="134"/>
    </location>
</feature>
<dbReference type="EMBL" id="LXWW01000066">
    <property type="protein sequence ID" value="OAO16673.1"/>
    <property type="molecule type" value="Genomic_DNA"/>
</dbReference>
<dbReference type="OrthoDB" id="265955at2759"/>
<dbReference type="PANTHER" id="PTHR21737:SF4">
    <property type="entry name" value="SPLICING FACTOR CACTIN"/>
    <property type="match status" value="1"/>
</dbReference>
<evidence type="ECO:0000313" key="7">
    <source>
        <dbReference type="Proteomes" id="UP000078348"/>
    </source>
</evidence>
<accession>A0A196SI14</accession>
<dbReference type="Proteomes" id="UP000078348">
    <property type="component" value="Unassembled WGS sequence"/>
</dbReference>
<feature type="domain" description="Splicing factor Cactin C-terminal" evidence="4">
    <location>
        <begin position="462"/>
        <end position="583"/>
    </location>
</feature>
<dbReference type="PANTHER" id="PTHR21737">
    <property type="entry name" value="POLYGLUTAMINE BINDING PROTEIN 1/MARVEL MEMBRANE-ASSOCIATING DOMAIN CONTAINING 3"/>
    <property type="match status" value="1"/>
</dbReference>
<dbReference type="AlphaFoldDB" id="A0A196SI14"/>
<evidence type="ECO:0000256" key="1">
    <source>
        <dbReference type="ARBA" id="ARBA00006895"/>
    </source>
</evidence>
<dbReference type="GO" id="GO:0005681">
    <property type="term" value="C:spliceosomal complex"/>
    <property type="evidence" value="ECO:0007669"/>
    <property type="project" value="TreeGrafter"/>
</dbReference>
<comment type="similarity">
    <text evidence="1">Belongs to the CACTIN family.</text>
</comment>
<dbReference type="Pfam" id="PF09732">
    <property type="entry name" value="CactinC_cactus"/>
    <property type="match status" value="1"/>
</dbReference>
<dbReference type="GO" id="GO:0005737">
    <property type="term" value="C:cytoplasm"/>
    <property type="evidence" value="ECO:0007669"/>
    <property type="project" value="TreeGrafter"/>
</dbReference>
<feature type="compositionally biased region" description="Basic residues" evidence="3">
    <location>
        <begin position="1"/>
        <end position="34"/>
    </location>
</feature>
<feature type="domain" description="Splicing factor cactin central" evidence="5">
    <location>
        <begin position="121"/>
        <end position="310"/>
    </location>
</feature>
<proteinExistence type="inferred from homology"/>
<comment type="caution">
    <text evidence="6">The sequence shown here is derived from an EMBL/GenBank/DDBJ whole genome shotgun (WGS) entry which is preliminary data.</text>
</comment>
<feature type="compositionally biased region" description="Basic and acidic residues" evidence="3">
    <location>
        <begin position="37"/>
        <end position="125"/>
    </location>
</feature>
<reference evidence="6 7" key="1">
    <citation type="submission" date="2016-05" db="EMBL/GenBank/DDBJ databases">
        <title>Nuclear genome of Blastocystis sp. subtype 1 NandII.</title>
        <authorList>
            <person name="Gentekaki E."/>
            <person name="Curtis B."/>
            <person name="Stairs C."/>
            <person name="Eme L."/>
            <person name="Herman E."/>
            <person name="Klimes V."/>
            <person name="Arias M.C."/>
            <person name="Elias M."/>
            <person name="Hilliou F."/>
            <person name="Klute M."/>
            <person name="Malik S.-B."/>
            <person name="Pightling A."/>
            <person name="Rachubinski R."/>
            <person name="Salas D."/>
            <person name="Schlacht A."/>
            <person name="Suga H."/>
            <person name="Archibald J."/>
            <person name="Ball S.G."/>
            <person name="Clark G."/>
            <person name="Dacks J."/>
            <person name="Van Der Giezen M."/>
            <person name="Tsaousis A."/>
            <person name="Roger A."/>
        </authorList>
    </citation>
    <scope>NUCLEOTIDE SEQUENCE [LARGE SCALE GENOMIC DNA]</scope>
    <source>
        <strain evidence="7">ATCC 50177 / NandII</strain>
    </source>
</reference>
<keyword evidence="7" id="KW-1185">Reference proteome</keyword>
<evidence type="ECO:0000313" key="6">
    <source>
        <dbReference type="EMBL" id="OAO16673.1"/>
    </source>
</evidence>
<gene>
    <name evidence="6" type="ORF">AV274_1580</name>
</gene>
<sequence>MGHYHHSRSRSRSRSRSYHHRHHSHGSHSSHSYRRYSPSEERRRTSRDRSAYRGRESPSRVRESENKTFHERSRTEDTNPSQLKERTQASKHTENREEWRRSPERRREDEGRRQRLEEEQRKKEEEEATASLQKESEFRLTQMLIGMRIRIQAGREKPVDRLLKNILLTDAINKPVSPFDTTVLSAGTPSEDASVEEIVNELDYDASNALLKDLEAVMQLPEMEAFLTYLAAVRAVVMEHLSGGDVDAQAMHASVVEDVRALVDGKSQAEIDALQADITAQLEAGEGMDVDYWTAVLALLRLASFKEVLRREQQRFKLGRDAEVGVMGVGHMQKQRQLEAERQRLAQARPWRQYSEQDAVEGEFSPEPIARSALPAQNAALVVEAEDDAKQLATERAMVRHRELEALTCKLMNERRGGGTTEHVMPVSFDNEVERAPTRGELLEGEEEMKDSVMLPHQVFAWQQRYTPQKPIFFNKVKSGYDWNQYNQTHYDLKNPPPKVIQGYSFNIFYPDLVDKTRQPSFVVEADKTDPNWCVIRFHAGAPYEDVAFRIVNRQWDRGRKSRFRNDFERGVLHLYFDFKKYQINSS</sequence>
<dbReference type="STRING" id="478820.A0A196SI14"/>
<name>A0A196SI14_BLAHN</name>
<dbReference type="SMART" id="SM01050">
    <property type="entry name" value="CactinC_cactus"/>
    <property type="match status" value="1"/>
</dbReference>
<evidence type="ECO:0000256" key="2">
    <source>
        <dbReference type="ARBA" id="ARBA00034534"/>
    </source>
</evidence>
<protein>
    <recommendedName>
        <fullName evidence="2">Splicing factor Cactin</fullName>
    </recommendedName>
</protein>
<organism evidence="6 7">
    <name type="scientific">Blastocystis sp. subtype 1 (strain ATCC 50177 / NandII)</name>
    <dbReference type="NCBI Taxonomy" id="478820"/>
    <lineage>
        <taxon>Eukaryota</taxon>
        <taxon>Sar</taxon>
        <taxon>Stramenopiles</taxon>
        <taxon>Bigyra</taxon>
        <taxon>Opalozoa</taxon>
        <taxon>Opalinata</taxon>
        <taxon>Blastocystidae</taxon>
        <taxon>Blastocystis</taxon>
    </lineage>
</organism>
<dbReference type="InterPro" id="IPR018816">
    <property type="entry name" value="Cactin_central"/>
</dbReference>
<evidence type="ECO:0000259" key="4">
    <source>
        <dbReference type="Pfam" id="PF09732"/>
    </source>
</evidence>
<dbReference type="Pfam" id="PF10312">
    <property type="entry name" value="Cactin_mid"/>
    <property type="match status" value="1"/>
</dbReference>
<evidence type="ECO:0000256" key="3">
    <source>
        <dbReference type="SAM" id="MobiDB-lite"/>
    </source>
</evidence>
<dbReference type="GO" id="GO:0045292">
    <property type="term" value="P:mRNA cis splicing, via spliceosome"/>
    <property type="evidence" value="ECO:0007669"/>
    <property type="project" value="TreeGrafter"/>
</dbReference>
<evidence type="ECO:0000259" key="5">
    <source>
        <dbReference type="Pfam" id="PF10312"/>
    </source>
</evidence>